<gene>
    <name evidence="2" type="ORF">BYL167_LOCUS16425</name>
</gene>
<name>A0A8S2PKL8_9BILA</name>
<accession>A0A8S2PKL8</accession>
<organism evidence="2 3">
    <name type="scientific">Rotaria magnacalcarata</name>
    <dbReference type="NCBI Taxonomy" id="392030"/>
    <lineage>
        <taxon>Eukaryota</taxon>
        <taxon>Metazoa</taxon>
        <taxon>Spiralia</taxon>
        <taxon>Gnathifera</taxon>
        <taxon>Rotifera</taxon>
        <taxon>Eurotatoria</taxon>
        <taxon>Bdelloidea</taxon>
        <taxon>Philodinida</taxon>
        <taxon>Philodinidae</taxon>
        <taxon>Rotaria</taxon>
    </lineage>
</organism>
<dbReference type="AlphaFoldDB" id="A0A8S2PKL8"/>
<protein>
    <submittedName>
        <fullName evidence="2">Uncharacterized protein</fullName>
    </submittedName>
</protein>
<sequence>MHLIRSPTLTFALIFTIFSTVLMIATLTVIIHEHSKNYLQLLVVCPPLNCVFLFLFSVTWIERRFR</sequence>
<evidence type="ECO:0000256" key="1">
    <source>
        <dbReference type="SAM" id="Phobius"/>
    </source>
</evidence>
<evidence type="ECO:0000313" key="2">
    <source>
        <dbReference type="EMBL" id="CAF4050830.1"/>
    </source>
</evidence>
<feature type="non-terminal residue" evidence="2">
    <location>
        <position position="66"/>
    </location>
</feature>
<keyword evidence="1" id="KW-1133">Transmembrane helix</keyword>
<dbReference type="EMBL" id="CAJOBH010006280">
    <property type="protein sequence ID" value="CAF4050830.1"/>
    <property type="molecule type" value="Genomic_DNA"/>
</dbReference>
<proteinExistence type="predicted"/>
<reference evidence="2" key="1">
    <citation type="submission" date="2021-02" db="EMBL/GenBank/DDBJ databases">
        <authorList>
            <person name="Nowell W R."/>
        </authorList>
    </citation>
    <scope>NUCLEOTIDE SEQUENCE</scope>
</reference>
<feature type="transmembrane region" description="Helical" evidence="1">
    <location>
        <begin position="38"/>
        <end position="61"/>
    </location>
</feature>
<comment type="caution">
    <text evidence="2">The sequence shown here is derived from an EMBL/GenBank/DDBJ whole genome shotgun (WGS) entry which is preliminary data.</text>
</comment>
<keyword evidence="1" id="KW-0472">Membrane</keyword>
<dbReference type="Proteomes" id="UP000681967">
    <property type="component" value="Unassembled WGS sequence"/>
</dbReference>
<evidence type="ECO:0000313" key="3">
    <source>
        <dbReference type="Proteomes" id="UP000681967"/>
    </source>
</evidence>
<keyword evidence="1" id="KW-0812">Transmembrane</keyword>
<feature type="transmembrane region" description="Helical" evidence="1">
    <location>
        <begin position="12"/>
        <end position="32"/>
    </location>
</feature>